<comment type="similarity">
    <text evidence="1">Belongs to the protease inhibitor I9 family.</text>
</comment>
<reference evidence="3 4" key="1">
    <citation type="submission" date="2016-03" db="EMBL/GenBank/DDBJ databases">
        <authorList>
            <person name="Ploux O."/>
        </authorList>
    </citation>
    <scope>NUCLEOTIDE SEQUENCE [LARGE SCALE GENOMIC DNA]</scope>
    <source>
        <strain evidence="3 4">URUG2</strain>
    </source>
</reference>
<dbReference type="InterPro" id="IPR010259">
    <property type="entry name" value="S8pro/Inhibitor_I9"/>
</dbReference>
<dbReference type="EMBL" id="FJUY01000008">
    <property type="protein sequence ID" value="CZT19909.1"/>
    <property type="molecule type" value="Genomic_DNA"/>
</dbReference>
<accession>A0A2D3VDX0</accession>
<dbReference type="SUPFAM" id="SSF54897">
    <property type="entry name" value="Protease propeptides/inhibitors"/>
    <property type="match status" value="1"/>
</dbReference>
<dbReference type="STRING" id="112498.A0A2D3VDX0"/>
<evidence type="ECO:0000259" key="2">
    <source>
        <dbReference type="Pfam" id="PF05922"/>
    </source>
</evidence>
<dbReference type="Pfam" id="PF05922">
    <property type="entry name" value="Inhibitor_I9"/>
    <property type="match status" value="1"/>
</dbReference>
<dbReference type="PANTHER" id="PTHR28288">
    <property type="entry name" value="PROTEASE B INHIBITOR 2"/>
    <property type="match status" value="1"/>
</dbReference>
<evidence type="ECO:0000313" key="3">
    <source>
        <dbReference type="EMBL" id="CZT19909.1"/>
    </source>
</evidence>
<dbReference type="InterPro" id="IPR037045">
    <property type="entry name" value="S8pro/Inhibitor_I9_sf"/>
</dbReference>
<proteinExistence type="inferred from homology"/>
<dbReference type="Proteomes" id="UP000225277">
    <property type="component" value="Unassembled WGS sequence"/>
</dbReference>
<dbReference type="GO" id="GO:0004866">
    <property type="term" value="F:endopeptidase inhibitor activity"/>
    <property type="evidence" value="ECO:0007669"/>
    <property type="project" value="TreeGrafter"/>
</dbReference>
<protein>
    <recommendedName>
        <fullName evidence="2">Inhibitor I9 domain-containing protein</fullName>
    </recommendedName>
</protein>
<organism evidence="3 4">
    <name type="scientific">Ramularia collo-cygni</name>
    <dbReference type="NCBI Taxonomy" id="112498"/>
    <lineage>
        <taxon>Eukaryota</taxon>
        <taxon>Fungi</taxon>
        <taxon>Dikarya</taxon>
        <taxon>Ascomycota</taxon>
        <taxon>Pezizomycotina</taxon>
        <taxon>Dothideomycetes</taxon>
        <taxon>Dothideomycetidae</taxon>
        <taxon>Mycosphaerellales</taxon>
        <taxon>Mycosphaerellaceae</taxon>
        <taxon>Ramularia</taxon>
    </lineage>
</organism>
<keyword evidence="4" id="KW-1185">Reference proteome</keyword>
<dbReference type="PANTHER" id="PTHR28288:SF2">
    <property type="entry name" value="PROTEASE B INHIBITOR 2"/>
    <property type="match status" value="1"/>
</dbReference>
<sequence>MVKINVTLKKDADAAQLDQAKKQVTEQGGKVTDEYTLIKAFTAEFPDDQVHTLASNDHITVEKDQEVKTQ</sequence>
<dbReference type="InterPro" id="IPR052471">
    <property type="entry name" value="PBI_I9"/>
</dbReference>
<dbReference type="AlphaFoldDB" id="A0A2D3VDX0"/>
<evidence type="ECO:0000313" key="4">
    <source>
        <dbReference type="Proteomes" id="UP000225277"/>
    </source>
</evidence>
<feature type="domain" description="Inhibitor I9" evidence="2">
    <location>
        <begin position="18"/>
        <end position="70"/>
    </location>
</feature>
<dbReference type="GeneID" id="35600918"/>
<dbReference type="FunFam" id="3.30.70.80:FF:000005">
    <property type="entry name" value="Proteinase inhibitor I2B"/>
    <property type="match status" value="1"/>
</dbReference>
<evidence type="ECO:0000256" key="1">
    <source>
        <dbReference type="ARBA" id="ARBA00038069"/>
    </source>
</evidence>
<dbReference type="RefSeq" id="XP_023626799.1">
    <property type="nucleotide sequence ID" value="XM_023771031.1"/>
</dbReference>
<dbReference type="GO" id="GO:0042144">
    <property type="term" value="P:vacuole fusion, non-autophagic"/>
    <property type="evidence" value="ECO:0007669"/>
    <property type="project" value="TreeGrafter"/>
</dbReference>
<dbReference type="Gene3D" id="3.30.70.80">
    <property type="entry name" value="Peptidase S8 propeptide/proteinase inhibitor I9"/>
    <property type="match status" value="1"/>
</dbReference>
<gene>
    <name evidence="3" type="ORF">RCC_05765</name>
</gene>
<name>A0A2D3VDX0_9PEZI</name>
<dbReference type="OrthoDB" id="5518345at2759"/>